<organism evidence="2">
    <name type="scientific">hydrothermal vent metagenome</name>
    <dbReference type="NCBI Taxonomy" id="652676"/>
    <lineage>
        <taxon>unclassified sequences</taxon>
        <taxon>metagenomes</taxon>
        <taxon>ecological metagenomes</taxon>
    </lineage>
</organism>
<dbReference type="EMBL" id="FAXA01000278">
    <property type="protein sequence ID" value="CUV02605.1"/>
    <property type="molecule type" value="Genomic_DNA"/>
</dbReference>
<proteinExistence type="predicted"/>
<dbReference type="AlphaFoldDB" id="A0A160VB18"/>
<dbReference type="Pfam" id="PF01575">
    <property type="entry name" value="MaoC_dehydratas"/>
    <property type="match status" value="1"/>
</dbReference>
<name>A0A160VB18_9ZZZZ</name>
<evidence type="ECO:0000259" key="1">
    <source>
        <dbReference type="Pfam" id="PF01575"/>
    </source>
</evidence>
<accession>A0A160VB18</accession>
<reference evidence="2" key="1">
    <citation type="submission" date="2015-10" db="EMBL/GenBank/DDBJ databases">
        <authorList>
            <person name="Gilbert D.G."/>
        </authorList>
    </citation>
    <scope>NUCLEOTIDE SEQUENCE</scope>
</reference>
<gene>
    <name evidence="2" type="ORF">MGWOODY_Clf1291</name>
</gene>
<evidence type="ECO:0000313" key="2">
    <source>
        <dbReference type="EMBL" id="CUV02605.1"/>
    </source>
</evidence>
<dbReference type="Gene3D" id="3.10.129.10">
    <property type="entry name" value="Hotdog Thioesterase"/>
    <property type="match status" value="1"/>
</dbReference>
<dbReference type="SUPFAM" id="SSF54637">
    <property type="entry name" value="Thioesterase/thiol ester dehydrase-isomerase"/>
    <property type="match status" value="1"/>
</dbReference>
<protein>
    <recommendedName>
        <fullName evidence="1">MaoC-like domain-containing protein</fullName>
    </recommendedName>
</protein>
<dbReference type="CDD" id="cd03441">
    <property type="entry name" value="R_hydratase_like"/>
    <property type="match status" value="1"/>
</dbReference>
<dbReference type="InterPro" id="IPR002539">
    <property type="entry name" value="MaoC-like_dom"/>
</dbReference>
<dbReference type="InterPro" id="IPR029069">
    <property type="entry name" value="HotDog_dom_sf"/>
</dbReference>
<sequence>MASRTEIKPDQAIPSVTKSITENSILEFESTGILDRENIHNNPELAAKRLGTTYTLASGRMSITFAAECMRKFFGPDVFNHTGTVNLKFLRPVKAGDTITVTGAVSGTEETDAGTKVSVDLFCDNRDGNRTAVGIGTAVIA</sequence>
<feature type="domain" description="MaoC-like" evidence="1">
    <location>
        <begin position="16"/>
        <end position="118"/>
    </location>
</feature>